<dbReference type="EMBL" id="CM046511">
    <property type="protein sequence ID" value="KAI8657954.1"/>
    <property type="molecule type" value="Genomic_DNA"/>
</dbReference>
<reference evidence="1" key="1">
    <citation type="submission" date="2022-06" db="EMBL/GenBank/DDBJ databases">
        <title>Fusarium solani species complex genomes reveal bases of compartmentalisation and animal pathogenesis.</title>
        <authorList>
            <person name="Tsai I.J."/>
        </authorList>
    </citation>
    <scope>NUCLEOTIDE SEQUENCE</scope>
    <source>
        <strain evidence="1">Fu6.1</strain>
    </source>
</reference>
<evidence type="ECO:0000313" key="1">
    <source>
        <dbReference type="EMBL" id="KAI8657954.1"/>
    </source>
</evidence>
<proteinExistence type="predicted"/>
<evidence type="ECO:0000313" key="2">
    <source>
        <dbReference type="Proteomes" id="UP001065298"/>
    </source>
</evidence>
<gene>
    <name evidence="1" type="ORF">NCS57_01175500</name>
</gene>
<protein>
    <submittedName>
        <fullName evidence="1">Uncharacterized protein</fullName>
    </submittedName>
</protein>
<name>A0ACC0QKY7_9HYPO</name>
<organism evidence="1 2">
    <name type="scientific">Fusarium keratoplasticum</name>
    <dbReference type="NCBI Taxonomy" id="1328300"/>
    <lineage>
        <taxon>Eukaryota</taxon>
        <taxon>Fungi</taxon>
        <taxon>Dikarya</taxon>
        <taxon>Ascomycota</taxon>
        <taxon>Pezizomycotina</taxon>
        <taxon>Sordariomycetes</taxon>
        <taxon>Hypocreomycetidae</taxon>
        <taxon>Hypocreales</taxon>
        <taxon>Nectriaceae</taxon>
        <taxon>Fusarium</taxon>
        <taxon>Fusarium solani species complex</taxon>
    </lineage>
</organism>
<accession>A0ACC0QKY7</accession>
<comment type="caution">
    <text evidence="1">The sequence shown here is derived from an EMBL/GenBank/DDBJ whole genome shotgun (WGS) entry which is preliminary data.</text>
</comment>
<dbReference type="Proteomes" id="UP001065298">
    <property type="component" value="Chromosome 9"/>
</dbReference>
<keyword evidence="2" id="KW-1185">Reference proteome</keyword>
<sequence length="148" mass="16495">MARFQSSHRNNRQAIIRCLDIISKLWEVALSPFGAVSPTINLLLHQWPPPLRWRVASPAPSSIPPASPPQCHASHRRVPTIVATHGLRHNAYTVLDLLDAAPKLLGATSPITSHPFGQSLMPPPRQMALTRKNLELRRDPSPYLTMQQ</sequence>